<dbReference type="EMBL" id="FNPX01000004">
    <property type="protein sequence ID" value="SDY95359.1"/>
    <property type="molecule type" value="Genomic_DNA"/>
</dbReference>
<keyword evidence="3" id="KW-1185">Reference proteome</keyword>
<evidence type="ECO:0000313" key="2">
    <source>
        <dbReference type="EMBL" id="SDY95359.1"/>
    </source>
</evidence>
<dbReference type="Proteomes" id="UP000198914">
    <property type="component" value="Unassembled WGS sequence"/>
</dbReference>
<dbReference type="PANTHER" id="PTHR43198">
    <property type="entry name" value="BIFUNCTIONAL TH2 PROTEIN"/>
    <property type="match status" value="1"/>
</dbReference>
<protein>
    <submittedName>
        <fullName evidence="2">Thiaminase (Transcriptional activator TenA)</fullName>
    </submittedName>
</protein>
<proteinExistence type="predicted"/>
<dbReference type="Gene3D" id="1.20.910.10">
    <property type="entry name" value="Heme oxygenase-like"/>
    <property type="match status" value="1"/>
</dbReference>
<evidence type="ECO:0000259" key="1">
    <source>
        <dbReference type="Pfam" id="PF03070"/>
    </source>
</evidence>
<evidence type="ECO:0000313" key="3">
    <source>
        <dbReference type="Proteomes" id="UP000198914"/>
    </source>
</evidence>
<dbReference type="PANTHER" id="PTHR43198:SF2">
    <property type="entry name" value="SI:CH1073-67J19.1-RELATED"/>
    <property type="match status" value="1"/>
</dbReference>
<dbReference type="InterPro" id="IPR050967">
    <property type="entry name" value="Thiamine_Salvage_TenA"/>
</dbReference>
<organism evidence="2 3">
    <name type="scientific">Jannaschia faecimaris</name>
    <dbReference type="NCBI Taxonomy" id="1244108"/>
    <lineage>
        <taxon>Bacteria</taxon>
        <taxon>Pseudomonadati</taxon>
        <taxon>Pseudomonadota</taxon>
        <taxon>Alphaproteobacteria</taxon>
        <taxon>Rhodobacterales</taxon>
        <taxon>Roseobacteraceae</taxon>
        <taxon>Jannaschia</taxon>
    </lineage>
</organism>
<dbReference type="InterPro" id="IPR004305">
    <property type="entry name" value="Thiaminase-2/PQQC"/>
</dbReference>
<dbReference type="SUPFAM" id="SSF48613">
    <property type="entry name" value="Heme oxygenase-like"/>
    <property type="match status" value="1"/>
</dbReference>
<reference evidence="3" key="1">
    <citation type="submission" date="2016-10" db="EMBL/GenBank/DDBJ databases">
        <authorList>
            <person name="Varghese N."/>
            <person name="Submissions S."/>
        </authorList>
    </citation>
    <scope>NUCLEOTIDE SEQUENCE [LARGE SCALE GENOMIC DNA]</scope>
    <source>
        <strain evidence="3">DSM 100420</strain>
    </source>
</reference>
<sequence>MTFTQELWSGTSALQDAILTMPFNRALSDGTLPTEVFRGYIVQDAHYLEGFARSLAIAAGRAPDADAIALLAGGANGAIAAERQLHTEYMTLYGITPAQFSATPPSRSCDHYISFLIRHAAVSPFPVAVCAILPCFWIYNVVGQHIHALAAPDHPYRAWVDTYASEAFGHAVQNMLDLTNRLAQEAGPETRAAMHHAFAQASWHEWMFWQSADDGETWPNP</sequence>
<dbReference type="GO" id="GO:0005829">
    <property type="term" value="C:cytosol"/>
    <property type="evidence" value="ECO:0007669"/>
    <property type="project" value="TreeGrafter"/>
</dbReference>
<accession>A0A1H3P4P7</accession>
<dbReference type="RefSeq" id="WP_092644242.1">
    <property type="nucleotide sequence ID" value="NZ_FNPX01000004.1"/>
</dbReference>
<feature type="domain" description="Thiaminase-2/PQQC" evidence="1">
    <location>
        <begin position="22"/>
        <end position="212"/>
    </location>
</feature>
<dbReference type="STRING" id="1244108.SAMN05444004_104214"/>
<gene>
    <name evidence="2" type="ORF">SAMN05444004_104214</name>
</gene>
<dbReference type="CDD" id="cd19365">
    <property type="entry name" value="TenA_C-like"/>
    <property type="match status" value="1"/>
</dbReference>
<dbReference type="AlphaFoldDB" id="A0A1H3P4P7"/>
<dbReference type="InterPro" id="IPR016084">
    <property type="entry name" value="Haem_Oase-like_multi-hlx"/>
</dbReference>
<dbReference type="OrthoDB" id="34166at2"/>
<name>A0A1H3P4P7_9RHOB</name>
<dbReference type="Pfam" id="PF03070">
    <property type="entry name" value="TENA_THI-4"/>
    <property type="match status" value="1"/>
</dbReference>